<dbReference type="PANTHER" id="PTHR47510:SF3">
    <property type="entry name" value="ENDO_EXONUCLEASE_PHOSPHATASE DOMAIN-CONTAINING PROTEIN"/>
    <property type="match status" value="1"/>
</dbReference>
<keyword evidence="1" id="KW-1133">Transmembrane helix</keyword>
<evidence type="ECO:0000256" key="1">
    <source>
        <dbReference type="SAM" id="Phobius"/>
    </source>
</evidence>
<keyword evidence="1" id="KW-0812">Transmembrane</keyword>
<evidence type="ECO:0000313" key="3">
    <source>
        <dbReference type="Proteomes" id="UP001187531"/>
    </source>
</evidence>
<dbReference type="InterPro" id="IPR045860">
    <property type="entry name" value="Snake_toxin-like_sf"/>
</dbReference>
<dbReference type="Proteomes" id="UP001187531">
    <property type="component" value="Unassembled WGS sequence"/>
</dbReference>
<name>A0AA88HH04_ARTSF</name>
<dbReference type="SUPFAM" id="SSF57302">
    <property type="entry name" value="Snake toxin-like"/>
    <property type="match status" value="1"/>
</dbReference>
<keyword evidence="3" id="KW-1185">Reference proteome</keyword>
<dbReference type="AlphaFoldDB" id="A0AA88HH04"/>
<comment type="caution">
    <text evidence="2">The sequence shown here is derived from an EMBL/GenBank/DDBJ whole genome shotgun (WGS) entry which is preliminary data.</text>
</comment>
<evidence type="ECO:0000313" key="2">
    <source>
        <dbReference type="EMBL" id="KAK2709025.1"/>
    </source>
</evidence>
<dbReference type="EMBL" id="JAVRJZ010000018">
    <property type="protein sequence ID" value="KAK2709025.1"/>
    <property type="molecule type" value="Genomic_DNA"/>
</dbReference>
<organism evidence="2 3">
    <name type="scientific">Artemia franciscana</name>
    <name type="common">Brine shrimp</name>
    <name type="synonym">Artemia sanfranciscana</name>
    <dbReference type="NCBI Taxonomy" id="6661"/>
    <lineage>
        <taxon>Eukaryota</taxon>
        <taxon>Metazoa</taxon>
        <taxon>Ecdysozoa</taxon>
        <taxon>Arthropoda</taxon>
        <taxon>Crustacea</taxon>
        <taxon>Branchiopoda</taxon>
        <taxon>Anostraca</taxon>
        <taxon>Artemiidae</taxon>
        <taxon>Artemia</taxon>
    </lineage>
</organism>
<keyword evidence="1" id="KW-0472">Membrane</keyword>
<gene>
    <name evidence="2" type="ORF">QYM36_014600</name>
</gene>
<accession>A0AA88HH04</accession>
<protein>
    <submittedName>
        <fullName evidence="2">Uncharacterized protein</fullName>
    </submittedName>
</protein>
<proteinExistence type="predicted"/>
<reference evidence="2" key="1">
    <citation type="submission" date="2023-07" db="EMBL/GenBank/DDBJ databases">
        <title>Chromosome-level genome assembly of Artemia franciscana.</title>
        <authorList>
            <person name="Jo E."/>
        </authorList>
    </citation>
    <scope>NUCLEOTIDE SEQUENCE</scope>
    <source>
        <tissue evidence="2">Whole body</tissue>
    </source>
</reference>
<dbReference type="PANTHER" id="PTHR47510">
    <property type="entry name" value="REVERSE TRANSCRIPTASE DOMAIN-CONTAINING PROTEIN"/>
    <property type="match status" value="1"/>
</dbReference>
<sequence length="396" mass="46916">MKYQIREDELSHEIVEYFTAKSELTKRNKRAIEHHIATVEELLENGRREDEVCHREKEEMLKKIEELLKNDVELMKEENGLHQGKIKKLIKDTDRTYFFLLVMNLIVIVFIFGLSWWHLKSDRDRAQQANAAETERSRPITSEGLLTFGQWLSCEKWEKFQDAKSSNEKATIFQEALLHNYKACFPEKSTKRFSSDRPYITQEVKKMVMEKRRLFRHGNTQQAKLRKVTRKHANKYVERKVNHLFESKPSQSYNRIKRMRGKVEKGVDFGIDEDDVVTADSLNKHLGSALECYVCNEQEGNTDKCLKTIKICEQHEDMCMTKIKWGSLPYWTITAAKQFNVSKECATKDLCEQTWNATLPYCERIWYLDWRCSECCAGDRCNYYVTVSHFFFYLNL</sequence>
<feature type="transmembrane region" description="Helical" evidence="1">
    <location>
        <begin position="97"/>
        <end position="119"/>
    </location>
</feature>
<dbReference type="Gene3D" id="2.10.60.10">
    <property type="entry name" value="CD59"/>
    <property type="match status" value="1"/>
</dbReference>
<dbReference type="CDD" id="cd23599">
    <property type="entry name" value="TFP_LU_ECD_Cold"/>
    <property type="match status" value="1"/>
</dbReference>